<evidence type="ECO:0000313" key="10">
    <source>
        <dbReference type="Proteomes" id="UP000198417"/>
    </source>
</evidence>
<evidence type="ECO:0000256" key="6">
    <source>
        <dbReference type="SAM" id="Phobius"/>
    </source>
</evidence>
<feature type="region of interest" description="Disordered" evidence="5">
    <location>
        <begin position="776"/>
        <end position="824"/>
    </location>
</feature>
<keyword evidence="6" id="KW-1133">Transmembrane helix</keyword>
<comment type="subcellular location">
    <subcellularLocation>
        <location evidence="1">Membrane</location>
    </subcellularLocation>
</comment>
<accession>A0A238ZEV4</accession>
<evidence type="ECO:0000256" key="4">
    <source>
        <dbReference type="PROSITE-ProRule" id="PRU00284"/>
    </source>
</evidence>
<comment type="similarity">
    <text evidence="3">Belongs to the methyl-accepting chemotaxis (MCP) protein family.</text>
</comment>
<dbReference type="InterPro" id="IPR051310">
    <property type="entry name" value="MCP_chemotaxis"/>
</dbReference>
<dbReference type="FunFam" id="1.10.287.950:FF:000001">
    <property type="entry name" value="Methyl-accepting chemotaxis sensory transducer"/>
    <property type="match status" value="1"/>
</dbReference>
<dbReference type="CDD" id="cd06225">
    <property type="entry name" value="HAMP"/>
    <property type="match status" value="1"/>
</dbReference>
<gene>
    <name evidence="9" type="ORF">SAMN06265370_1303</name>
</gene>
<dbReference type="AlphaFoldDB" id="A0A238ZEV4"/>
<dbReference type="PRINTS" id="PR00260">
    <property type="entry name" value="CHEMTRNSDUCR"/>
</dbReference>
<keyword evidence="6" id="KW-0472">Membrane</keyword>
<dbReference type="GO" id="GO:0004888">
    <property type="term" value="F:transmembrane signaling receptor activity"/>
    <property type="evidence" value="ECO:0007669"/>
    <property type="project" value="InterPro"/>
</dbReference>
<dbReference type="OrthoDB" id="354287at2"/>
<dbReference type="SMART" id="SM00283">
    <property type="entry name" value="MA"/>
    <property type="match status" value="1"/>
</dbReference>
<evidence type="ECO:0000256" key="1">
    <source>
        <dbReference type="ARBA" id="ARBA00004370"/>
    </source>
</evidence>
<keyword evidence="2" id="KW-0145">Chemotaxis</keyword>
<dbReference type="SUPFAM" id="SSF158472">
    <property type="entry name" value="HAMP domain-like"/>
    <property type="match status" value="1"/>
</dbReference>
<evidence type="ECO:0000259" key="8">
    <source>
        <dbReference type="PROSITE" id="PS50885"/>
    </source>
</evidence>
<proteinExistence type="inferred from homology"/>
<sequence>MSKKNPDHIRRNQWRRLKLSIKMPIMIAVPTAVISIIAAVVSYIGGASELAHQKTEALSAVLDQRSAAVVEWFDGVETDLTVLATSVSTIEALRGFDQAWESVGDDPGGELRRLYIDDNPNAVGEKDKLSNADDGSVWSGVHDTYHASMRSFQSKFGYNDLFLFDADGNNVYSVFKEADFATNFLTGAFSESGLGNVFRAASEGEAGKVYFSKFAPYAPSAGAPANFAATKVVDATGAVLGVVALQVPINALSGILAQSKLLGETGHVYVVDADGRALSAVGRDNTFGVLEKLPDLPQIQSARTGEQEVLYDVPGVLGHQVEALTRSLTLHGVTWGVILEEDMAEATAAEADLAMSSLIEVAAVTLIVILASILIARSLTKRISLLASSVNGIASGDYESLVEQAKTGDEIGDIARALDRFKTALHDGEEATADRKRLAGEHEVVMARLRASLEALSRGDLDCDLGSDIPADYQDLRQHFNSTLVELRRIIAELSDSATSIQSESSALEASAEQLSNRTENQAATLEETAAAMHEITTSVQSTAKESQTIVAAIGEMRAGAERGGEVKNRAVHAMATIEESSKQISQIIRVMEDIAFQTNLLALNAGVEAARAGDVGRGFSVVASEVRSLAQRSSDSAGEIRDLISASARSVTNGVELVTELGGSIDEILGLVLDVADRMQNIGAASGEQSSALGEINTGINELDTVTQKNAGMVLEFTDAGRSLSQKAMALRELIGHFRSKQMQAQAGSRRPTAPEPTFRDEPFDVVSAPVEVRAAPPAAPAKPAKSVQPAKPVPPAKAAKPAAPPPPPKRAAAVGAGIWQDF</sequence>
<dbReference type="CDD" id="cd11386">
    <property type="entry name" value="MCP_signal"/>
    <property type="match status" value="1"/>
</dbReference>
<keyword evidence="6" id="KW-0812">Transmembrane</keyword>
<feature type="domain" description="HAMP" evidence="8">
    <location>
        <begin position="377"/>
        <end position="430"/>
    </location>
</feature>
<name>A0A238ZEV4_9RHOB</name>
<keyword evidence="10" id="KW-1185">Reference proteome</keyword>
<dbReference type="GO" id="GO:0016020">
    <property type="term" value="C:membrane"/>
    <property type="evidence" value="ECO:0007669"/>
    <property type="project" value="UniProtKB-SubCell"/>
</dbReference>
<protein>
    <submittedName>
        <fullName evidence="9">Methyl-accepting chemotaxis protein</fullName>
    </submittedName>
</protein>
<feature type="compositionally biased region" description="Low complexity" evidence="5">
    <location>
        <begin position="776"/>
        <end position="803"/>
    </location>
</feature>
<feature type="region of interest" description="Disordered" evidence="5">
    <location>
        <begin position="741"/>
        <end position="763"/>
    </location>
</feature>
<dbReference type="InterPro" id="IPR004090">
    <property type="entry name" value="Chemotax_Me-accpt_rcpt"/>
</dbReference>
<dbReference type="Pfam" id="PF00672">
    <property type="entry name" value="HAMP"/>
    <property type="match status" value="1"/>
</dbReference>
<dbReference type="SMART" id="SM00304">
    <property type="entry name" value="HAMP"/>
    <property type="match status" value="2"/>
</dbReference>
<reference evidence="9 10" key="1">
    <citation type="submission" date="2017-06" db="EMBL/GenBank/DDBJ databases">
        <authorList>
            <person name="Kim H.J."/>
            <person name="Triplett B.A."/>
        </authorList>
    </citation>
    <scope>NUCLEOTIDE SEQUENCE [LARGE SCALE GENOMIC DNA]</scope>
    <source>
        <strain evidence="9 10">DSM 29052</strain>
    </source>
</reference>
<feature type="domain" description="HAMP" evidence="8">
    <location>
        <begin position="446"/>
        <end position="492"/>
    </location>
</feature>
<dbReference type="PROSITE" id="PS50885">
    <property type="entry name" value="HAMP"/>
    <property type="match status" value="2"/>
</dbReference>
<dbReference type="PANTHER" id="PTHR43531">
    <property type="entry name" value="PROTEIN ICFG"/>
    <property type="match status" value="1"/>
</dbReference>
<dbReference type="Gene3D" id="3.30.450.20">
    <property type="entry name" value="PAS domain"/>
    <property type="match status" value="1"/>
</dbReference>
<dbReference type="InterPro" id="IPR003660">
    <property type="entry name" value="HAMP_dom"/>
</dbReference>
<dbReference type="PROSITE" id="PS50111">
    <property type="entry name" value="CHEMOTAXIS_TRANSDUC_2"/>
    <property type="match status" value="1"/>
</dbReference>
<dbReference type="Gene3D" id="1.10.8.500">
    <property type="entry name" value="HAMP domain in histidine kinase"/>
    <property type="match status" value="1"/>
</dbReference>
<dbReference type="SUPFAM" id="SSF58104">
    <property type="entry name" value="Methyl-accepting chemotaxis protein (MCP) signaling domain"/>
    <property type="match status" value="1"/>
</dbReference>
<dbReference type="GO" id="GO:0007165">
    <property type="term" value="P:signal transduction"/>
    <property type="evidence" value="ECO:0007669"/>
    <property type="project" value="UniProtKB-KW"/>
</dbReference>
<dbReference type="InterPro" id="IPR004089">
    <property type="entry name" value="MCPsignal_dom"/>
</dbReference>
<dbReference type="PANTHER" id="PTHR43531:SF11">
    <property type="entry name" value="METHYL-ACCEPTING CHEMOTAXIS PROTEIN 3"/>
    <property type="match status" value="1"/>
</dbReference>
<dbReference type="GO" id="GO:0006935">
    <property type="term" value="P:chemotaxis"/>
    <property type="evidence" value="ECO:0007669"/>
    <property type="project" value="UniProtKB-KW"/>
</dbReference>
<evidence type="ECO:0000313" key="9">
    <source>
        <dbReference type="EMBL" id="SNR81612.1"/>
    </source>
</evidence>
<dbReference type="Proteomes" id="UP000198417">
    <property type="component" value="Unassembled WGS sequence"/>
</dbReference>
<evidence type="ECO:0000259" key="7">
    <source>
        <dbReference type="PROSITE" id="PS50111"/>
    </source>
</evidence>
<dbReference type="Pfam" id="PF00015">
    <property type="entry name" value="MCPsignal"/>
    <property type="match status" value="1"/>
</dbReference>
<evidence type="ECO:0000256" key="2">
    <source>
        <dbReference type="ARBA" id="ARBA00022500"/>
    </source>
</evidence>
<evidence type="ECO:0000256" key="5">
    <source>
        <dbReference type="SAM" id="MobiDB-lite"/>
    </source>
</evidence>
<dbReference type="EMBL" id="FZNN01000030">
    <property type="protein sequence ID" value="SNR81612.1"/>
    <property type="molecule type" value="Genomic_DNA"/>
</dbReference>
<keyword evidence="4" id="KW-0807">Transducer</keyword>
<feature type="transmembrane region" description="Helical" evidence="6">
    <location>
        <begin position="21"/>
        <end position="44"/>
    </location>
</feature>
<dbReference type="Gene3D" id="1.10.287.950">
    <property type="entry name" value="Methyl-accepting chemotaxis protein"/>
    <property type="match status" value="1"/>
</dbReference>
<evidence type="ECO:0000256" key="3">
    <source>
        <dbReference type="ARBA" id="ARBA00029447"/>
    </source>
</evidence>
<dbReference type="RefSeq" id="WP_089273593.1">
    <property type="nucleotide sequence ID" value="NZ_FZNN01000030.1"/>
</dbReference>
<feature type="domain" description="Methyl-accepting transducer" evidence="7">
    <location>
        <begin position="497"/>
        <end position="726"/>
    </location>
</feature>
<organism evidence="9 10">
    <name type="scientific">Puniceibacterium sediminis</name>
    <dbReference type="NCBI Taxonomy" id="1608407"/>
    <lineage>
        <taxon>Bacteria</taxon>
        <taxon>Pseudomonadati</taxon>
        <taxon>Pseudomonadota</taxon>
        <taxon>Alphaproteobacteria</taxon>
        <taxon>Rhodobacterales</taxon>
        <taxon>Paracoccaceae</taxon>
        <taxon>Puniceibacterium</taxon>
    </lineage>
</organism>